<dbReference type="EMBL" id="BMAC01000744">
    <property type="protein sequence ID" value="GFQ02368.1"/>
    <property type="molecule type" value="Genomic_DNA"/>
</dbReference>
<sequence>MSITKFVIINGFLPSLNFEPSHKSKSRISVYSSSNIVTSYNQDRSFLWNDNSRRVKKGDKNRRRFLVRSVVPGAPPPSEPPFNFINWIVGVSITVVLPFITHKWASLLKLKNEVETAVETVEDIVEAVEKVAEGVEKAAEDIADDLPEGGALRKAVDFVEHVAERANRDAQLVGDFIDKVQEVEEKVEGYVESWGEHANASSHEQYNKEEDEEKDGALELLKEENINPFLYSRRSRRPSSVSLVRRLLLTIKCDCATARQNHWNHSPSRALHIFLIGSCNLSIPAAFSRIRTLTAVYSSRNFSVYNSVQQDPPMPSKPPSSSLKWILGTVLATILPFAGNRWGPLLKFKEDVDTVVETVEDIIEVVEKVAEVVDKVAENVSSGLPEGGKLKKVVDVVEDVAEKTAKDAQIVGDVIDKFQEVEEKVENIVDTLSDKANEHTIEAKG</sequence>
<name>A0A830CP66_9LAMI</name>
<comment type="caution">
    <text evidence="1">The sequence shown here is derived from an EMBL/GenBank/DDBJ whole genome shotgun (WGS) entry which is preliminary data.</text>
</comment>
<keyword evidence="2" id="KW-1185">Reference proteome</keyword>
<dbReference type="PANTHER" id="PTHR33735:SF14">
    <property type="entry name" value="PHAGE CAPSID SCAFFOLDING PROTEIN (GPO) SERINE PEPTIDASE"/>
    <property type="match status" value="1"/>
</dbReference>
<gene>
    <name evidence="1" type="ORF">PHJA_002380800</name>
</gene>
<proteinExistence type="predicted"/>
<accession>A0A830CP66</accession>
<dbReference type="Proteomes" id="UP000653305">
    <property type="component" value="Unassembled WGS sequence"/>
</dbReference>
<reference evidence="1" key="1">
    <citation type="submission" date="2020-07" db="EMBL/GenBank/DDBJ databases">
        <title>Ethylene signaling mediates host invasion by parasitic plants.</title>
        <authorList>
            <person name="Yoshida S."/>
        </authorList>
    </citation>
    <scope>NUCLEOTIDE SEQUENCE</scope>
    <source>
        <strain evidence="1">Okayama</strain>
    </source>
</reference>
<evidence type="ECO:0000313" key="2">
    <source>
        <dbReference type="Proteomes" id="UP000653305"/>
    </source>
</evidence>
<protein>
    <submittedName>
        <fullName evidence="1">Uncharacterized protein</fullName>
    </submittedName>
</protein>
<dbReference type="AlphaFoldDB" id="A0A830CP66"/>
<evidence type="ECO:0000313" key="1">
    <source>
        <dbReference type="EMBL" id="GFQ02368.1"/>
    </source>
</evidence>
<dbReference type="OrthoDB" id="1927611at2759"/>
<dbReference type="Gene3D" id="1.10.287.700">
    <property type="entry name" value="Helix hairpin bin"/>
    <property type="match status" value="1"/>
</dbReference>
<dbReference type="PANTHER" id="PTHR33735">
    <property type="entry name" value="EXPRESSED PROTEIN"/>
    <property type="match status" value="1"/>
</dbReference>
<organism evidence="1 2">
    <name type="scientific">Phtheirospermum japonicum</name>
    <dbReference type="NCBI Taxonomy" id="374723"/>
    <lineage>
        <taxon>Eukaryota</taxon>
        <taxon>Viridiplantae</taxon>
        <taxon>Streptophyta</taxon>
        <taxon>Embryophyta</taxon>
        <taxon>Tracheophyta</taxon>
        <taxon>Spermatophyta</taxon>
        <taxon>Magnoliopsida</taxon>
        <taxon>eudicotyledons</taxon>
        <taxon>Gunneridae</taxon>
        <taxon>Pentapetalae</taxon>
        <taxon>asterids</taxon>
        <taxon>lamiids</taxon>
        <taxon>Lamiales</taxon>
        <taxon>Orobanchaceae</taxon>
        <taxon>Orobanchaceae incertae sedis</taxon>
        <taxon>Phtheirospermum</taxon>
    </lineage>
</organism>